<feature type="compositionally biased region" description="Basic residues" evidence="1">
    <location>
        <begin position="159"/>
        <end position="183"/>
    </location>
</feature>
<organism evidence="2">
    <name type="scientific">viral metagenome</name>
    <dbReference type="NCBI Taxonomy" id="1070528"/>
    <lineage>
        <taxon>unclassified sequences</taxon>
        <taxon>metagenomes</taxon>
        <taxon>organismal metagenomes</taxon>
    </lineage>
</organism>
<protein>
    <submittedName>
        <fullName evidence="2">Uncharacterized protein</fullName>
    </submittedName>
</protein>
<sequence>MPRMLVNRPRESALANKNIYLTFLSIFGDVPAEAYAKFIHDITVAIQAFNAERHAQYVQGKRGIYTYTPQPFQSNADYRGEQFKFEVVYPLGFTENQEDAGIDFSAVDIDIRLDSQGVDRLQFMFEGEWKIACKDDQRKSIYLSLNQFLGNMNRVSGMGRKRRHRTTRRTRGRRATLKSRFVR</sequence>
<evidence type="ECO:0000256" key="1">
    <source>
        <dbReference type="SAM" id="MobiDB-lite"/>
    </source>
</evidence>
<feature type="region of interest" description="Disordered" evidence="1">
    <location>
        <begin position="158"/>
        <end position="183"/>
    </location>
</feature>
<dbReference type="AlphaFoldDB" id="A0A6C0M0L7"/>
<accession>A0A6C0M0L7</accession>
<reference evidence="2" key="1">
    <citation type="journal article" date="2020" name="Nature">
        <title>Giant virus diversity and host interactions through global metagenomics.</title>
        <authorList>
            <person name="Schulz F."/>
            <person name="Roux S."/>
            <person name="Paez-Espino D."/>
            <person name="Jungbluth S."/>
            <person name="Walsh D.A."/>
            <person name="Denef V.J."/>
            <person name="McMahon K.D."/>
            <person name="Konstantinidis K.T."/>
            <person name="Eloe-Fadrosh E.A."/>
            <person name="Kyrpides N.C."/>
            <person name="Woyke T."/>
        </authorList>
    </citation>
    <scope>NUCLEOTIDE SEQUENCE</scope>
    <source>
        <strain evidence="2">GVMAG-S-1035231-58</strain>
    </source>
</reference>
<evidence type="ECO:0000313" key="2">
    <source>
        <dbReference type="EMBL" id="QHU36569.1"/>
    </source>
</evidence>
<dbReference type="EMBL" id="MN740640">
    <property type="protein sequence ID" value="QHU36569.1"/>
    <property type="molecule type" value="Genomic_DNA"/>
</dbReference>
<proteinExistence type="predicted"/>
<name>A0A6C0M0L7_9ZZZZ</name>